<reference evidence="1 2" key="1">
    <citation type="submission" date="2019-12" db="EMBL/GenBank/DDBJ databases">
        <title>A genome sequence resource for the geographically widespread anthracnose pathogen Colletotrichum asianum.</title>
        <authorList>
            <person name="Meng Y."/>
        </authorList>
    </citation>
    <scope>NUCLEOTIDE SEQUENCE [LARGE SCALE GENOMIC DNA]</scope>
    <source>
        <strain evidence="1 2">ICMP 18580</strain>
    </source>
</reference>
<dbReference type="Proteomes" id="UP000434172">
    <property type="component" value="Unassembled WGS sequence"/>
</dbReference>
<dbReference type="SUPFAM" id="SSF53383">
    <property type="entry name" value="PLP-dependent transferases"/>
    <property type="match status" value="1"/>
</dbReference>
<dbReference type="EMBL" id="WOWK01000051">
    <property type="protein sequence ID" value="KAF0323573.1"/>
    <property type="molecule type" value="Genomic_DNA"/>
</dbReference>
<evidence type="ECO:0000313" key="1">
    <source>
        <dbReference type="EMBL" id="KAF0323573.1"/>
    </source>
</evidence>
<keyword evidence="2" id="KW-1185">Reference proteome</keyword>
<gene>
    <name evidence="1" type="ORF">GQ607_009254</name>
</gene>
<evidence type="ECO:0000313" key="2">
    <source>
        <dbReference type="Proteomes" id="UP000434172"/>
    </source>
</evidence>
<dbReference type="InterPro" id="IPR015424">
    <property type="entry name" value="PyrdxlP-dep_Trfase"/>
</dbReference>
<protein>
    <submittedName>
        <fullName evidence="1">Uncharacterized protein</fullName>
    </submittedName>
</protein>
<dbReference type="InterPro" id="IPR015421">
    <property type="entry name" value="PyrdxlP-dep_Trfase_major"/>
</dbReference>
<dbReference type="OrthoDB" id="406765at2759"/>
<dbReference type="AlphaFoldDB" id="A0A8H3ZLD1"/>
<sequence length="483" mass="54177">MSTDQGYNMAVPAGLPLRNLDHDFNNCDGSILCFDQMQSLTLHNPLWREYLGNRIGLERRYGELLHSYEEAFAAYFGGFYPVDYGVTTSKAMNPDNIVKIILNLAEISMSESSNSSESPFTDEDDTLKRFGWENIQAKRPRWALLSDTYAAAASTTVSSSVLKKSGLRFSSTQKPHGHDPILLHTEGVSDDELRDQLYEAKEQGCIGLIIEIVESQYNGRILDPRLLERLATICAEESLLLVVDETLTAIRCGAPFSFHRDEYFHVASPDIVFFGKATGIQGTAVDFDGQFLKRLGILGISRTVAVKKWQSQFQKPVATADLIQALATLDLTIRGNLTMVSRIIGQTIRSFILEQAERRGHEVKPHDILGGLESLIFVRKDIAGEFLVMGAKTAGTWIPWVKWLPRLESDMSRGEVLDEIIGTASRQAREDLSEMLVQKGQKPSWCFWCGNQTNTKIDWCRRCCIAVCDDDICGRHLAHHNHI</sequence>
<organism evidence="1 2">
    <name type="scientific">Colletotrichum asianum</name>
    <dbReference type="NCBI Taxonomy" id="702518"/>
    <lineage>
        <taxon>Eukaryota</taxon>
        <taxon>Fungi</taxon>
        <taxon>Dikarya</taxon>
        <taxon>Ascomycota</taxon>
        <taxon>Pezizomycotina</taxon>
        <taxon>Sordariomycetes</taxon>
        <taxon>Hypocreomycetidae</taxon>
        <taxon>Glomerellales</taxon>
        <taxon>Glomerellaceae</taxon>
        <taxon>Colletotrichum</taxon>
        <taxon>Colletotrichum gloeosporioides species complex</taxon>
    </lineage>
</organism>
<proteinExistence type="predicted"/>
<dbReference type="Gene3D" id="3.40.640.10">
    <property type="entry name" value="Type I PLP-dependent aspartate aminotransferase-like (Major domain)"/>
    <property type="match status" value="1"/>
</dbReference>
<accession>A0A8H3ZLD1</accession>
<name>A0A8H3ZLD1_9PEZI</name>
<comment type="caution">
    <text evidence="1">The sequence shown here is derived from an EMBL/GenBank/DDBJ whole genome shotgun (WGS) entry which is preliminary data.</text>
</comment>